<dbReference type="Gene3D" id="2.60.40.1120">
    <property type="entry name" value="Carboxypeptidase-like, regulatory domain"/>
    <property type="match status" value="1"/>
</dbReference>
<dbReference type="GO" id="GO:0015031">
    <property type="term" value="P:protein transport"/>
    <property type="evidence" value="ECO:0007669"/>
    <property type="project" value="UniProtKB-KW"/>
</dbReference>
<keyword evidence="8" id="KW-1133">Transmembrane helix</keyword>
<feature type="region of interest" description="Disordered" evidence="10">
    <location>
        <begin position="113"/>
        <end position="154"/>
    </location>
</feature>
<dbReference type="GO" id="GO:0005886">
    <property type="term" value="C:plasma membrane"/>
    <property type="evidence" value="ECO:0007669"/>
    <property type="project" value="UniProtKB-SubCell"/>
</dbReference>
<dbReference type="PANTHER" id="PTHR33446">
    <property type="entry name" value="PROTEIN TONB-RELATED"/>
    <property type="match status" value="1"/>
</dbReference>
<dbReference type="EMBL" id="CP001100">
    <property type="protein sequence ID" value="ACF14884.1"/>
    <property type="molecule type" value="Genomic_DNA"/>
</dbReference>
<dbReference type="InterPro" id="IPR051045">
    <property type="entry name" value="TonB-dependent_transducer"/>
</dbReference>
<dbReference type="SUPFAM" id="SSF49452">
    <property type="entry name" value="Starch-binding domain-like"/>
    <property type="match status" value="1"/>
</dbReference>
<dbReference type="OrthoDB" id="9812355at2"/>
<evidence type="ECO:0000256" key="6">
    <source>
        <dbReference type="ARBA" id="ARBA00022692"/>
    </source>
</evidence>
<dbReference type="HOGENOM" id="CLU_1000017_0_0_10"/>
<evidence type="ECO:0000256" key="2">
    <source>
        <dbReference type="ARBA" id="ARBA00006555"/>
    </source>
</evidence>
<proteinExistence type="inferred from homology"/>
<keyword evidence="13" id="KW-1185">Reference proteome</keyword>
<dbReference type="RefSeq" id="WP_012500966.1">
    <property type="nucleotide sequence ID" value="NC_011026.1"/>
</dbReference>
<dbReference type="InterPro" id="IPR006260">
    <property type="entry name" value="TonB/TolA_C"/>
</dbReference>
<evidence type="ECO:0000256" key="10">
    <source>
        <dbReference type="SAM" id="MobiDB-lite"/>
    </source>
</evidence>
<keyword evidence="9" id="KW-0472">Membrane</keyword>
<accession>B3QX74</accession>
<sequence>MKQVLLILLTGLFAQSSYGQTKLIGRVTSQQGEPLSGVSVFISGPVMKAKLTDARGYYVFLSIPEGTYLVKASKQALRWQNTMTLVGNMLHRKDIRFGSENQETLLAKAAIPEKPKREPAKTVEPAQKTELPKKTVALAPEPPKAQEKEAAETPTLVKEVAEPIQLASAEQEPIVNVTEEIHEVLETAQEQETVMNQVPDQPVDVEGGISSIYKKLVYPEVARRLYIDGKVVVKVSVDANGAITQIDFLKPGHELLNDEVVRVLTDETHFIPAQTGGKCVPGSVVIPIKFSINR</sequence>
<keyword evidence="5" id="KW-0997">Cell inner membrane</keyword>
<evidence type="ECO:0000256" key="4">
    <source>
        <dbReference type="ARBA" id="ARBA00022475"/>
    </source>
</evidence>
<evidence type="ECO:0000256" key="1">
    <source>
        <dbReference type="ARBA" id="ARBA00004383"/>
    </source>
</evidence>
<dbReference type="InterPro" id="IPR013784">
    <property type="entry name" value="Carb-bd-like_fold"/>
</dbReference>
<dbReference type="Pfam" id="PF13620">
    <property type="entry name" value="CarboxypepD_reg"/>
    <property type="match status" value="1"/>
</dbReference>
<reference evidence="12 13" key="1">
    <citation type="submission" date="2008-06" db="EMBL/GenBank/DDBJ databases">
        <title>Complete sequence of Chloroherpeton thalassium ATCC 35110.</title>
        <authorList>
            <consortium name="US DOE Joint Genome Institute"/>
            <person name="Lucas S."/>
            <person name="Copeland A."/>
            <person name="Lapidus A."/>
            <person name="Glavina del Rio T."/>
            <person name="Dalin E."/>
            <person name="Tice H."/>
            <person name="Bruce D."/>
            <person name="Goodwin L."/>
            <person name="Pitluck S."/>
            <person name="Schmutz J."/>
            <person name="Larimer F."/>
            <person name="Land M."/>
            <person name="Hauser L."/>
            <person name="Kyrpides N."/>
            <person name="Mikhailova N."/>
            <person name="Liu Z."/>
            <person name="Li T."/>
            <person name="Zhao F."/>
            <person name="Overmann J."/>
            <person name="Bryant D.A."/>
            <person name="Richardson P."/>
        </authorList>
    </citation>
    <scope>NUCLEOTIDE SEQUENCE [LARGE SCALE GENOMIC DNA]</scope>
    <source>
        <strain evidence="13">ATCC 35110 / GB-78</strain>
    </source>
</reference>
<name>B3QX74_CHLT3</name>
<comment type="subcellular location">
    <subcellularLocation>
        <location evidence="1">Cell inner membrane</location>
        <topology evidence="1">Single-pass membrane protein</topology>
        <orientation evidence="1">Periplasmic side</orientation>
    </subcellularLocation>
</comment>
<dbReference type="Pfam" id="PF03544">
    <property type="entry name" value="TonB_C"/>
    <property type="match status" value="1"/>
</dbReference>
<evidence type="ECO:0000256" key="3">
    <source>
        <dbReference type="ARBA" id="ARBA00022448"/>
    </source>
</evidence>
<keyword evidence="7" id="KW-0653">Protein transport</keyword>
<dbReference type="KEGG" id="cts:Ctha_2435"/>
<evidence type="ECO:0000313" key="13">
    <source>
        <dbReference type="Proteomes" id="UP000001208"/>
    </source>
</evidence>
<evidence type="ECO:0000313" key="12">
    <source>
        <dbReference type="EMBL" id="ACF14884.1"/>
    </source>
</evidence>
<dbReference type="NCBIfam" id="TIGR01352">
    <property type="entry name" value="tonB_Cterm"/>
    <property type="match status" value="1"/>
</dbReference>
<dbReference type="GO" id="GO:0030246">
    <property type="term" value="F:carbohydrate binding"/>
    <property type="evidence" value="ECO:0007669"/>
    <property type="project" value="InterPro"/>
</dbReference>
<feature type="domain" description="TonB C-terminal" evidence="11">
    <location>
        <begin position="203"/>
        <end position="294"/>
    </location>
</feature>
<dbReference type="SUPFAM" id="SSF74653">
    <property type="entry name" value="TolA/TonB C-terminal domain"/>
    <property type="match status" value="1"/>
</dbReference>
<dbReference type="STRING" id="517418.Ctha_2435"/>
<dbReference type="Gene3D" id="3.30.1150.10">
    <property type="match status" value="1"/>
</dbReference>
<keyword evidence="3" id="KW-0813">Transport</keyword>
<keyword evidence="4" id="KW-1003">Cell membrane</keyword>
<organism evidence="12 13">
    <name type="scientific">Chloroherpeton thalassium (strain ATCC 35110 / GB-78)</name>
    <dbReference type="NCBI Taxonomy" id="517418"/>
    <lineage>
        <taxon>Bacteria</taxon>
        <taxon>Pseudomonadati</taxon>
        <taxon>Chlorobiota</taxon>
        <taxon>Chlorobiia</taxon>
        <taxon>Chlorobiales</taxon>
        <taxon>Chloroherpetonaceae</taxon>
        <taxon>Chloroherpeton</taxon>
    </lineage>
</organism>
<evidence type="ECO:0000256" key="7">
    <source>
        <dbReference type="ARBA" id="ARBA00022927"/>
    </source>
</evidence>
<evidence type="ECO:0000259" key="11">
    <source>
        <dbReference type="PROSITE" id="PS52015"/>
    </source>
</evidence>
<gene>
    <name evidence="12" type="ordered locus">Ctha_2435</name>
</gene>
<keyword evidence="6" id="KW-0812">Transmembrane</keyword>
<dbReference type="Proteomes" id="UP000001208">
    <property type="component" value="Chromosome"/>
</dbReference>
<evidence type="ECO:0000256" key="9">
    <source>
        <dbReference type="ARBA" id="ARBA00023136"/>
    </source>
</evidence>
<dbReference type="GO" id="GO:0055085">
    <property type="term" value="P:transmembrane transport"/>
    <property type="evidence" value="ECO:0007669"/>
    <property type="project" value="InterPro"/>
</dbReference>
<dbReference type="eggNOG" id="COG0810">
    <property type="taxonomic scope" value="Bacteria"/>
</dbReference>
<dbReference type="AlphaFoldDB" id="B3QX74"/>
<evidence type="ECO:0000256" key="8">
    <source>
        <dbReference type="ARBA" id="ARBA00022989"/>
    </source>
</evidence>
<protein>
    <submittedName>
        <fullName evidence="12">TonB family protein</fullName>
    </submittedName>
</protein>
<dbReference type="InterPro" id="IPR037682">
    <property type="entry name" value="TonB_C"/>
</dbReference>
<evidence type="ECO:0000256" key="5">
    <source>
        <dbReference type="ARBA" id="ARBA00022519"/>
    </source>
</evidence>
<dbReference type="PROSITE" id="PS52015">
    <property type="entry name" value="TONB_CTD"/>
    <property type="match status" value="1"/>
</dbReference>
<comment type="similarity">
    <text evidence="2">Belongs to the TonB family.</text>
</comment>